<organism evidence="2 3">
    <name type="scientific">Heligmosomoides polygyrus</name>
    <name type="common">Parasitic roundworm</name>
    <dbReference type="NCBI Taxonomy" id="6339"/>
    <lineage>
        <taxon>Eukaryota</taxon>
        <taxon>Metazoa</taxon>
        <taxon>Ecdysozoa</taxon>
        <taxon>Nematoda</taxon>
        <taxon>Chromadorea</taxon>
        <taxon>Rhabditida</taxon>
        <taxon>Rhabditina</taxon>
        <taxon>Rhabditomorpha</taxon>
        <taxon>Strongyloidea</taxon>
        <taxon>Heligmosomidae</taxon>
        <taxon>Heligmosomoides</taxon>
    </lineage>
</organism>
<dbReference type="EMBL" id="UZAH01005749">
    <property type="protein sequence ID" value="VDO29673.1"/>
    <property type="molecule type" value="Genomic_DNA"/>
</dbReference>
<accession>A0A3P7VCN7</accession>
<accession>A0A183F9W6</accession>
<keyword evidence="2" id="KW-1185">Reference proteome</keyword>
<reference evidence="1 2" key="1">
    <citation type="submission" date="2018-11" db="EMBL/GenBank/DDBJ databases">
        <authorList>
            <consortium name="Pathogen Informatics"/>
        </authorList>
    </citation>
    <scope>NUCLEOTIDE SEQUENCE [LARGE SCALE GENOMIC DNA]</scope>
</reference>
<reference evidence="3" key="2">
    <citation type="submission" date="2019-09" db="UniProtKB">
        <authorList>
            <consortium name="WormBaseParasite"/>
        </authorList>
    </citation>
    <scope>IDENTIFICATION</scope>
</reference>
<proteinExistence type="predicted"/>
<evidence type="ECO:0000313" key="2">
    <source>
        <dbReference type="Proteomes" id="UP000050761"/>
    </source>
</evidence>
<dbReference type="WBParaSite" id="HPBE_0000295801-mRNA-1">
    <property type="protein sequence ID" value="HPBE_0000295801-mRNA-1"/>
    <property type="gene ID" value="HPBE_0000295801"/>
</dbReference>
<evidence type="ECO:0000313" key="1">
    <source>
        <dbReference type="EMBL" id="VDO29673.1"/>
    </source>
</evidence>
<dbReference type="Proteomes" id="UP000050761">
    <property type="component" value="Unassembled WGS sequence"/>
</dbReference>
<name>A0A183F9W6_HELPZ</name>
<dbReference type="AlphaFoldDB" id="A0A183F9W6"/>
<sequence length="127" mass="14349">MPIAPKERNATGRIMLDQECAADPSIMADESASKPSRLLEDLRAKFACCRKKPLQMGGAEDCPSEGMKHRETVLCSPEKSCPPAQQCVRRRYQRNGFCCAMPYEQTGFYPDVMDSNCEREVDIYSQF</sequence>
<evidence type="ECO:0000313" key="3">
    <source>
        <dbReference type="WBParaSite" id="HPBE_0000295801-mRNA-1"/>
    </source>
</evidence>
<gene>
    <name evidence="1" type="ORF">HPBE_LOCUS2959</name>
</gene>
<protein>
    <submittedName>
        <fullName evidence="3">Thyroglobulin type-1 domain-containing protein</fullName>
    </submittedName>
</protein>